<dbReference type="SUPFAM" id="SSF56300">
    <property type="entry name" value="Metallo-dependent phosphatases"/>
    <property type="match status" value="1"/>
</dbReference>
<dbReference type="PANTHER" id="PTHR30337">
    <property type="entry name" value="COMPONENT OF ATP-DEPENDENT DSDNA EXONUCLEASE"/>
    <property type="match status" value="1"/>
</dbReference>
<organism evidence="2">
    <name type="scientific">Ackermannviridae sp. ctUml7</name>
    <dbReference type="NCBI Taxonomy" id="2825753"/>
    <lineage>
        <taxon>Viruses</taxon>
        <taxon>Duplodnaviria</taxon>
        <taxon>Heunggongvirae</taxon>
        <taxon>Uroviricota</taxon>
        <taxon>Caudoviricetes</taxon>
        <taxon>Pantevenvirales</taxon>
        <taxon>Ackermannviridae</taxon>
    </lineage>
</organism>
<name>A0A8S5V9X4_9CAUD</name>
<dbReference type="InterPro" id="IPR050535">
    <property type="entry name" value="DNA_Repair-Maintenance_Comp"/>
</dbReference>
<evidence type="ECO:0000259" key="1">
    <source>
        <dbReference type="Pfam" id="PF00149"/>
    </source>
</evidence>
<dbReference type="InterPro" id="IPR029052">
    <property type="entry name" value="Metallo-depent_PP-like"/>
</dbReference>
<protein>
    <submittedName>
        <fullName evidence="2">Putative DNA double strand break repair</fullName>
    </submittedName>
</protein>
<dbReference type="InterPro" id="IPR004843">
    <property type="entry name" value="Calcineurin-like_PHP"/>
</dbReference>
<dbReference type="EMBL" id="BK016230">
    <property type="protein sequence ID" value="DAG03407.1"/>
    <property type="molecule type" value="Genomic_DNA"/>
</dbReference>
<evidence type="ECO:0000313" key="2">
    <source>
        <dbReference type="EMBL" id="DAG03407.1"/>
    </source>
</evidence>
<dbReference type="GO" id="GO:0016787">
    <property type="term" value="F:hydrolase activity"/>
    <property type="evidence" value="ECO:0007669"/>
    <property type="project" value="InterPro"/>
</dbReference>
<accession>A0A8S5V9X4</accession>
<sequence length="320" mass="37154">MKLTSKFYCLGDLHIHDWSTFNQDLYRTKMLLNWFSKLVVKASNENAKVLIAGDLFHNPSHMSNELFRLVNEYFHYMYQKVSGEVIYCISGNHDRDGDDARKSPSWVKTFSELYPFIRCIDFTTVDGIFYEVIGIPYLKDGVGLENAMKVVERSKHDVPRILVIHKELPGAEDTNGMRCENKGKQTKLSTFFQHFDYVVCGHIHKPQLLRKNILMCGSPMQMRTCDMGTDMGYWVLDRDGFTFEKAELPEFRYEGEPGKNFDIYIKRKVVKTKEKDGAVANEIKLNDWSSMVDEYTSYIGEKGKKRKKLLKDLLNDAEIS</sequence>
<dbReference type="Gene3D" id="3.60.21.10">
    <property type="match status" value="1"/>
</dbReference>
<proteinExistence type="predicted"/>
<reference evidence="2" key="1">
    <citation type="journal article" date="2021" name="Proc. Natl. Acad. Sci. U.S.A.">
        <title>A Catalog of Tens of Thousands of Viruses from Human Metagenomes Reveals Hidden Associations with Chronic Diseases.</title>
        <authorList>
            <person name="Tisza M.J."/>
            <person name="Buck C.B."/>
        </authorList>
    </citation>
    <scope>NUCLEOTIDE SEQUENCE</scope>
    <source>
        <strain evidence="2">CtUml7</strain>
    </source>
</reference>
<feature type="domain" description="Calcineurin-like phosphoesterase" evidence="1">
    <location>
        <begin position="6"/>
        <end position="206"/>
    </location>
</feature>
<dbReference type="Pfam" id="PF00149">
    <property type="entry name" value="Metallophos"/>
    <property type="match status" value="1"/>
</dbReference>